<name>A0AAD7GKX6_MYCRO</name>
<sequence>MYEAWRAPAGTSKIAIADKEHRSLSSARAPRRTTTTDFIECRQWPRGERFTKRRNVANREAGTQSLGDLAGAGAGSWAYFSARNSFARTGGFRAFGSSTASPPCGRTRNSRADAHAVKFGNKGDLCEQDVILMRRVVDWAEALRDDGAAPLAQAASSHNGGVEARNVLAYDARRPPGVSCELVPKFIRLRELARAGELSHSRASGSLRDALQQPVPPPVASSGSAEYSRVTGSERPSSAPAAAIVSPFFALGKRHAPSARGKAVATAASRWGELGAHEELHAPSLSDALGFGARPRFFRSNDTDRANMACVGDIAHDDESVDGQQDAGKFYAAVMGIIVA</sequence>
<proteinExistence type="predicted"/>
<feature type="region of interest" description="Disordered" evidence="1">
    <location>
        <begin position="201"/>
        <end position="238"/>
    </location>
</feature>
<evidence type="ECO:0000313" key="3">
    <source>
        <dbReference type="Proteomes" id="UP001221757"/>
    </source>
</evidence>
<reference evidence="2" key="1">
    <citation type="submission" date="2023-03" db="EMBL/GenBank/DDBJ databases">
        <title>Massive genome expansion in bonnet fungi (Mycena s.s.) driven by repeated elements and novel gene families across ecological guilds.</title>
        <authorList>
            <consortium name="Lawrence Berkeley National Laboratory"/>
            <person name="Harder C.B."/>
            <person name="Miyauchi S."/>
            <person name="Viragh M."/>
            <person name="Kuo A."/>
            <person name="Thoen E."/>
            <person name="Andreopoulos B."/>
            <person name="Lu D."/>
            <person name="Skrede I."/>
            <person name="Drula E."/>
            <person name="Henrissat B."/>
            <person name="Morin E."/>
            <person name="Kohler A."/>
            <person name="Barry K."/>
            <person name="LaButti K."/>
            <person name="Morin E."/>
            <person name="Salamov A."/>
            <person name="Lipzen A."/>
            <person name="Mereny Z."/>
            <person name="Hegedus B."/>
            <person name="Baldrian P."/>
            <person name="Stursova M."/>
            <person name="Weitz H."/>
            <person name="Taylor A."/>
            <person name="Grigoriev I.V."/>
            <person name="Nagy L.G."/>
            <person name="Martin F."/>
            <person name="Kauserud H."/>
        </authorList>
    </citation>
    <scope>NUCLEOTIDE SEQUENCE</scope>
    <source>
        <strain evidence="2">CBHHK067</strain>
    </source>
</reference>
<evidence type="ECO:0000313" key="2">
    <source>
        <dbReference type="EMBL" id="KAJ7699550.1"/>
    </source>
</evidence>
<dbReference type="EMBL" id="JARKIE010000022">
    <property type="protein sequence ID" value="KAJ7699550.1"/>
    <property type="molecule type" value="Genomic_DNA"/>
</dbReference>
<dbReference type="AlphaFoldDB" id="A0AAD7GKX6"/>
<evidence type="ECO:0000256" key="1">
    <source>
        <dbReference type="SAM" id="MobiDB-lite"/>
    </source>
</evidence>
<dbReference type="Proteomes" id="UP001221757">
    <property type="component" value="Unassembled WGS sequence"/>
</dbReference>
<comment type="caution">
    <text evidence="2">The sequence shown here is derived from an EMBL/GenBank/DDBJ whole genome shotgun (WGS) entry which is preliminary data.</text>
</comment>
<protein>
    <submittedName>
        <fullName evidence="2">Uncharacterized protein</fullName>
    </submittedName>
</protein>
<gene>
    <name evidence="2" type="ORF">B0H17DRAFT_1177007</name>
</gene>
<organism evidence="2 3">
    <name type="scientific">Mycena rosella</name>
    <name type="common">Pink bonnet</name>
    <name type="synonym">Agaricus rosellus</name>
    <dbReference type="NCBI Taxonomy" id="1033263"/>
    <lineage>
        <taxon>Eukaryota</taxon>
        <taxon>Fungi</taxon>
        <taxon>Dikarya</taxon>
        <taxon>Basidiomycota</taxon>
        <taxon>Agaricomycotina</taxon>
        <taxon>Agaricomycetes</taxon>
        <taxon>Agaricomycetidae</taxon>
        <taxon>Agaricales</taxon>
        <taxon>Marasmiineae</taxon>
        <taxon>Mycenaceae</taxon>
        <taxon>Mycena</taxon>
    </lineage>
</organism>
<feature type="compositionally biased region" description="Polar residues" evidence="1">
    <location>
        <begin position="221"/>
        <end position="235"/>
    </location>
</feature>
<accession>A0AAD7GKX6</accession>
<keyword evidence="3" id="KW-1185">Reference proteome</keyword>